<feature type="domain" description="Poly(A) RNA polymerase mitochondrial-like central palm" evidence="2">
    <location>
        <begin position="69"/>
        <end position="135"/>
    </location>
</feature>
<evidence type="ECO:0000259" key="2">
    <source>
        <dbReference type="Pfam" id="PF22600"/>
    </source>
</evidence>
<evidence type="ECO:0000313" key="3">
    <source>
        <dbReference type="EMBL" id="RKO85546.1"/>
    </source>
</evidence>
<keyword evidence="4" id="KW-1185">Reference proteome</keyword>
<dbReference type="PANTHER" id="PTHR12271">
    <property type="entry name" value="POLY A POLYMERASE CID PAP -RELATED"/>
    <property type="match status" value="1"/>
</dbReference>
<dbReference type="Gene3D" id="3.30.460.10">
    <property type="entry name" value="Beta Polymerase, domain 2"/>
    <property type="match status" value="1"/>
</dbReference>
<dbReference type="Proteomes" id="UP000269721">
    <property type="component" value="Unassembled WGS sequence"/>
</dbReference>
<dbReference type="GO" id="GO:0016779">
    <property type="term" value="F:nucleotidyltransferase activity"/>
    <property type="evidence" value="ECO:0007669"/>
    <property type="project" value="UniProtKB-ARBA"/>
</dbReference>
<dbReference type="InterPro" id="IPR043519">
    <property type="entry name" value="NT_sf"/>
</dbReference>
<reference evidence="4" key="1">
    <citation type="journal article" date="2018" name="Nat. Microbiol.">
        <title>Leveraging single-cell genomics to expand the fungal tree of life.</title>
        <authorList>
            <person name="Ahrendt S.R."/>
            <person name="Quandt C.A."/>
            <person name="Ciobanu D."/>
            <person name="Clum A."/>
            <person name="Salamov A."/>
            <person name="Andreopoulos B."/>
            <person name="Cheng J.F."/>
            <person name="Woyke T."/>
            <person name="Pelin A."/>
            <person name="Henrissat B."/>
            <person name="Reynolds N.K."/>
            <person name="Benny G.L."/>
            <person name="Smith M.E."/>
            <person name="James T.Y."/>
            <person name="Grigoriev I.V."/>
        </authorList>
    </citation>
    <scope>NUCLEOTIDE SEQUENCE [LARGE SCALE GENOMIC DNA]</scope>
</reference>
<evidence type="ECO:0000256" key="1">
    <source>
        <dbReference type="SAM" id="MobiDB-lite"/>
    </source>
</evidence>
<dbReference type="InterPro" id="IPR054708">
    <property type="entry name" value="MTPAP-like_central"/>
</dbReference>
<name>A0A4P9W611_9FUNG</name>
<proteinExistence type="predicted"/>
<accession>A0A4P9W611</accession>
<dbReference type="AlphaFoldDB" id="A0A4P9W611"/>
<evidence type="ECO:0000313" key="4">
    <source>
        <dbReference type="Proteomes" id="UP000269721"/>
    </source>
</evidence>
<feature type="non-terminal residue" evidence="3">
    <location>
        <position position="149"/>
    </location>
</feature>
<dbReference type="EMBL" id="KZ998976">
    <property type="protein sequence ID" value="RKO85546.1"/>
    <property type="molecule type" value="Genomic_DNA"/>
</dbReference>
<dbReference type="GO" id="GO:0031123">
    <property type="term" value="P:RNA 3'-end processing"/>
    <property type="evidence" value="ECO:0007669"/>
    <property type="project" value="TreeGrafter"/>
</dbReference>
<dbReference type="GO" id="GO:0010605">
    <property type="term" value="P:negative regulation of macromolecule metabolic process"/>
    <property type="evidence" value="ECO:0007669"/>
    <property type="project" value="UniProtKB-ARBA"/>
</dbReference>
<gene>
    <name evidence="3" type="ORF">BDK51DRAFT_32317</name>
</gene>
<protein>
    <recommendedName>
        <fullName evidence="2">Poly(A) RNA polymerase mitochondrial-like central palm domain-containing protein</fullName>
    </recommendedName>
</protein>
<organism evidence="3 4">
    <name type="scientific">Blyttiomyces helicus</name>
    <dbReference type="NCBI Taxonomy" id="388810"/>
    <lineage>
        <taxon>Eukaryota</taxon>
        <taxon>Fungi</taxon>
        <taxon>Fungi incertae sedis</taxon>
        <taxon>Chytridiomycota</taxon>
        <taxon>Chytridiomycota incertae sedis</taxon>
        <taxon>Chytridiomycetes</taxon>
        <taxon>Chytridiomycetes incertae sedis</taxon>
        <taxon>Blyttiomyces</taxon>
    </lineage>
</organism>
<feature type="region of interest" description="Disordered" evidence="1">
    <location>
        <begin position="1"/>
        <end position="22"/>
    </location>
</feature>
<dbReference type="Pfam" id="PF22600">
    <property type="entry name" value="MTPAP-like_central"/>
    <property type="match status" value="1"/>
</dbReference>
<dbReference type="SUPFAM" id="SSF81301">
    <property type="entry name" value="Nucleotidyltransferase"/>
    <property type="match status" value="1"/>
</dbReference>
<dbReference type="OrthoDB" id="2274644at2759"/>
<sequence>MIKRNRATPPPVTDRSLAHKPSGGERFHEIWEEVEMGLGDYATLSSPDERSKEFITDRIDDKYETSLTFELNDLYQKLIPSPESYEMRLKFLAKIQHILDLEWPNRDITAHLFGSTVNGLGSLGSDVDICLTTPWDDRIRGVSNMHILA</sequence>
<dbReference type="PANTHER" id="PTHR12271:SF113">
    <property type="entry name" value="POLY(A) RNA POLYMERASE CID11"/>
    <property type="match status" value="1"/>
</dbReference>